<dbReference type="InterPro" id="IPR050822">
    <property type="entry name" value="Cerebellin_Synaptic_Org"/>
</dbReference>
<evidence type="ECO:0000256" key="1">
    <source>
        <dbReference type="ARBA" id="ARBA00004613"/>
    </source>
</evidence>
<dbReference type="GO" id="GO:0005576">
    <property type="term" value="C:extracellular region"/>
    <property type="evidence" value="ECO:0007669"/>
    <property type="project" value="UniProtKB-SubCell"/>
</dbReference>
<name>A0A665V1H8_ECHNA</name>
<dbReference type="AlphaFoldDB" id="A0A665V1H8"/>
<dbReference type="InterPro" id="IPR001073">
    <property type="entry name" value="C1q_dom"/>
</dbReference>
<keyword evidence="2" id="KW-0964">Secreted</keyword>
<evidence type="ECO:0000256" key="3">
    <source>
        <dbReference type="ARBA" id="ARBA00022729"/>
    </source>
</evidence>
<protein>
    <recommendedName>
        <fullName evidence="4">C1q domain-containing protein</fullName>
    </recommendedName>
</protein>
<evidence type="ECO:0000313" key="5">
    <source>
        <dbReference type="Ensembl" id="ENSENLP00000025162.1"/>
    </source>
</evidence>
<reference evidence="5" key="3">
    <citation type="submission" date="2025-09" db="UniProtKB">
        <authorList>
            <consortium name="Ensembl"/>
        </authorList>
    </citation>
    <scope>IDENTIFICATION</scope>
</reference>
<evidence type="ECO:0000313" key="6">
    <source>
        <dbReference type="Proteomes" id="UP000472264"/>
    </source>
</evidence>
<feature type="domain" description="C1q" evidence="4">
    <location>
        <begin position="43"/>
        <end position="182"/>
    </location>
</feature>
<reference evidence="5" key="1">
    <citation type="submission" date="2021-04" db="EMBL/GenBank/DDBJ databases">
        <authorList>
            <consortium name="Wellcome Sanger Institute Data Sharing"/>
        </authorList>
    </citation>
    <scope>NUCLEOTIDE SEQUENCE [LARGE SCALE GENOMIC DNA]</scope>
</reference>
<evidence type="ECO:0000259" key="4">
    <source>
        <dbReference type="PROSITE" id="PS50871"/>
    </source>
</evidence>
<organism evidence="5 6">
    <name type="scientific">Echeneis naucrates</name>
    <name type="common">Live sharksucker</name>
    <dbReference type="NCBI Taxonomy" id="173247"/>
    <lineage>
        <taxon>Eukaryota</taxon>
        <taxon>Metazoa</taxon>
        <taxon>Chordata</taxon>
        <taxon>Craniata</taxon>
        <taxon>Vertebrata</taxon>
        <taxon>Euteleostomi</taxon>
        <taxon>Actinopterygii</taxon>
        <taxon>Neopterygii</taxon>
        <taxon>Teleostei</taxon>
        <taxon>Neoteleostei</taxon>
        <taxon>Acanthomorphata</taxon>
        <taxon>Carangaria</taxon>
        <taxon>Carangiformes</taxon>
        <taxon>Echeneidae</taxon>
        <taxon>Echeneis</taxon>
    </lineage>
</organism>
<dbReference type="PANTHER" id="PTHR22923">
    <property type="entry name" value="CEREBELLIN-RELATED"/>
    <property type="match status" value="1"/>
</dbReference>
<dbReference type="PANTHER" id="PTHR22923:SF102">
    <property type="entry name" value="CEREBELLIN 13-RELATED"/>
    <property type="match status" value="1"/>
</dbReference>
<proteinExistence type="predicted"/>
<sequence>MTEDAEQSVRLHAFSCSAILRSPRLQRTELGCVQSRRWHFSLSLSVKVAFSASLLANGSGHTGPFNKHETLIFKHVLTNVGGAYSPTTGLFTAPVKGVYHFEWHIHGYLSESAAQLIRNSNYIYTSVEKQTEGDASSSQAALLLLEASDVVFLHLYQKTKVYDNANHLTTFSGHLLFPICWKAVGGNVHL</sequence>
<reference evidence="5" key="2">
    <citation type="submission" date="2025-08" db="UniProtKB">
        <authorList>
            <consortium name="Ensembl"/>
        </authorList>
    </citation>
    <scope>IDENTIFICATION</scope>
</reference>
<dbReference type="Pfam" id="PF00386">
    <property type="entry name" value="C1q"/>
    <property type="match status" value="1"/>
</dbReference>
<dbReference type="Proteomes" id="UP000472264">
    <property type="component" value="Chromosome 14"/>
</dbReference>
<dbReference type="SMART" id="SM00110">
    <property type="entry name" value="C1Q"/>
    <property type="match status" value="1"/>
</dbReference>
<dbReference type="Ensembl" id="ENSENLT00000025963.1">
    <property type="protein sequence ID" value="ENSENLP00000025162.1"/>
    <property type="gene ID" value="ENSENLG00000011356.1"/>
</dbReference>
<dbReference type="OMA" id="QNYHNTF"/>
<dbReference type="PROSITE" id="PS50871">
    <property type="entry name" value="C1Q"/>
    <property type="match status" value="1"/>
</dbReference>
<comment type="subcellular location">
    <subcellularLocation>
        <location evidence="1">Secreted</location>
    </subcellularLocation>
</comment>
<dbReference type="SUPFAM" id="SSF49842">
    <property type="entry name" value="TNF-like"/>
    <property type="match status" value="1"/>
</dbReference>
<keyword evidence="6" id="KW-1185">Reference proteome</keyword>
<dbReference type="FunCoup" id="A0A665V1H8">
    <property type="interactions" value="3"/>
</dbReference>
<dbReference type="InterPro" id="IPR008983">
    <property type="entry name" value="Tumour_necrosis_fac-like_dom"/>
</dbReference>
<keyword evidence="3" id="KW-0732">Signal</keyword>
<accession>A0A665V1H8</accession>
<dbReference type="Gene3D" id="2.60.120.40">
    <property type="match status" value="1"/>
</dbReference>
<dbReference type="InParanoid" id="A0A665V1H8"/>
<dbReference type="PRINTS" id="PR00007">
    <property type="entry name" value="COMPLEMNTC1Q"/>
</dbReference>
<evidence type="ECO:0000256" key="2">
    <source>
        <dbReference type="ARBA" id="ARBA00022525"/>
    </source>
</evidence>